<feature type="region of interest" description="Disordered" evidence="1">
    <location>
        <begin position="395"/>
        <end position="419"/>
    </location>
</feature>
<feature type="transmembrane region" description="Helical" evidence="2">
    <location>
        <begin position="235"/>
        <end position="254"/>
    </location>
</feature>
<gene>
    <name evidence="3" type="ORF">KZ820_12780</name>
</gene>
<evidence type="ECO:0000313" key="4">
    <source>
        <dbReference type="Proteomes" id="UP000759103"/>
    </source>
</evidence>
<dbReference type="Proteomes" id="UP000759103">
    <property type="component" value="Unassembled WGS sequence"/>
</dbReference>
<evidence type="ECO:0008006" key="5">
    <source>
        <dbReference type="Google" id="ProtNLM"/>
    </source>
</evidence>
<organism evidence="3 4">
    <name type="scientific">Sphingomonas citri</name>
    <dbReference type="NCBI Taxonomy" id="2862499"/>
    <lineage>
        <taxon>Bacteria</taxon>
        <taxon>Pseudomonadati</taxon>
        <taxon>Pseudomonadota</taxon>
        <taxon>Alphaproteobacteria</taxon>
        <taxon>Sphingomonadales</taxon>
        <taxon>Sphingomonadaceae</taxon>
        <taxon>Sphingomonas</taxon>
    </lineage>
</organism>
<feature type="transmembrane region" description="Helical" evidence="2">
    <location>
        <begin position="78"/>
        <end position="96"/>
    </location>
</feature>
<evidence type="ECO:0000313" key="3">
    <source>
        <dbReference type="EMBL" id="MBW6531612.1"/>
    </source>
</evidence>
<keyword evidence="2" id="KW-0812">Transmembrane</keyword>
<evidence type="ECO:0000256" key="1">
    <source>
        <dbReference type="SAM" id="MobiDB-lite"/>
    </source>
</evidence>
<sequence length="419" mass="44746">MLYVIFTAIGGIVRGVLGPVGAAPLIYLPAVLAMPALFANTLVRVGDPRTSTPTIAVLVFLAIEIVIAKLLGRANSAIAYQIYIFMAGLVMMAATQRGLQERIIAAMVPMFYVSVIGVFLNVFIDFPWKDATFEVMGTQQGAAREWTAGGVSRLAGFSRASYFAAACILVGFCAAEPKLKSFVMKAAAWAVGLVAIHLTTSKAPELAMALLPATYFLLGRLKGTAAPRRKLVANLYMALWVALIFAGPLLAVTYGRQLFPRGPGIGPSYSSLADRVLTTWPNALALVNWGDPVSWLVGRGLGGIGGPQTVAEIDRYNPGDNLAIYLFVIFGLGALLIAFFIFRGGQRAIQSDRSGRRDFAMIIAMLGIGSASNVIESVFAMMVLGLAIAKQPPRATRAARKRRSLRSRSSGDPALRTAE</sequence>
<evidence type="ECO:0000256" key="2">
    <source>
        <dbReference type="SAM" id="Phobius"/>
    </source>
</evidence>
<dbReference type="EMBL" id="JAHXZN010000004">
    <property type="protein sequence ID" value="MBW6531612.1"/>
    <property type="molecule type" value="Genomic_DNA"/>
</dbReference>
<keyword evidence="2" id="KW-0472">Membrane</keyword>
<name>A0ABS7BQ65_9SPHN</name>
<comment type="caution">
    <text evidence="3">The sequence shown here is derived from an EMBL/GenBank/DDBJ whole genome shotgun (WGS) entry which is preliminary data.</text>
</comment>
<reference evidence="3 4" key="1">
    <citation type="submission" date="2021-07" db="EMBL/GenBank/DDBJ databases">
        <title>Sphingomonas sp.</title>
        <authorList>
            <person name="Feng G."/>
            <person name="Li J."/>
            <person name="Pan M."/>
        </authorList>
    </citation>
    <scope>NUCLEOTIDE SEQUENCE [LARGE SCALE GENOMIC DNA]</scope>
    <source>
        <strain evidence="3 4">RRHST34</strain>
    </source>
</reference>
<feature type="transmembrane region" description="Helical" evidence="2">
    <location>
        <begin position="322"/>
        <end position="342"/>
    </location>
</feature>
<feature type="transmembrane region" description="Helical" evidence="2">
    <location>
        <begin position="55"/>
        <end position="72"/>
    </location>
</feature>
<accession>A0ABS7BQ65</accession>
<protein>
    <recommendedName>
        <fullName evidence="5">O-antigen ligase domain-containing protein</fullName>
    </recommendedName>
</protein>
<feature type="transmembrane region" description="Helical" evidence="2">
    <location>
        <begin position="103"/>
        <end position="124"/>
    </location>
</feature>
<proteinExistence type="predicted"/>
<keyword evidence="4" id="KW-1185">Reference proteome</keyword>
<keyword evidence="2" id="KW-1133">Transmembrane helix</keyword>
<feature type="transmembrane region" description="Helical" evidence="2">
    <location>
        <begin position="363"/>
        <end position="388"/>
    </location>
</feature>
<feature type="compositionally biased region" description="Basic residues" evidence="1">
    <location>
        <begin position="397"/>
        <end position="406"/>
    </location>
</feature>